<dbReference type="EMBL" id="FTMC01000027">
    <property type="protein sequence ID" value="SIR46953.1"/>
    <property type="molecule type" value="Genomic_DNA"/>
</dbReference>
<feature type="transmembrane region" description="Helical" evidence="6">
    <location>
        <begin position="322"/>
        <end position="342"/>
    </location>
</feature>
<comment type="subcellular location">
    <subcellularLocation>
        <location evidence="1">Cell membrane</location>
        <topology evidence="1">Multi-pass membrane protein</topology>
    </subcellularLocation>
</comment>
<gene>
    <name evidence="9" type="ORF">SAMN05421672_1275</name>
</gene>
<dbReference type="PANTHER" id="PTHR32309:SF13">
    <property type="entry name" value="FERRIC ENTEROBACTIN TRANSPORT PROTEIN FEPE"/>
    <property type="match status" value="1"/>
</dbReference>
<dbReference type="PANTHER" id="PTHR32309">
    <property type="entry name" value="TYROSINE-PROTEIN KINASE"/>
    <property type="match status" value="1"/>
</dbReference>
<dbReference type="Pfam" id="PF13807">
    <property type="entry name" value="GNVR"/>
    <property type="match status" value="1"/>
</dbReference>
<evidence type="ECO:0000256" key="1">
    <source>
        <dbReference type="ARBA" id="ARBA00004651"/>
    </source>
</evidence>
<protein>
    <submittedName>
        <fullName evidence="9">Chain length determinant protein (Polysaccharide antigen chain regulator)</fullName>
    </submittedName>
</protein>
<feature type="domain" description="Tyrosine-protein kinase G-rich" evidence="8">
    <location>
        <begin position="306"/>
        <end position="345"/>
    </location>
</feature>
<keyword evidence="3 6" id="KW-0812">Transmembrane</keyword>
<keyword evidence="4 6" id="KW-1133">Transmembrane helix</keyword>
<dbReference type="Proteomes" id="UP000186079">
    <property type="component" value="Unassembled WGS sequence"/>
</dbReference>
<evidence type="ECO:0000256" key="5">
    <source>
        <dbReference type="ARBA" id="ARBA00023136"/>
    </source>
</evidence>
<dbReference type="SUPFAM" id="SSF160355">
    <property type="entry name" value="Bacterial polysaccharide co-polymerase-like"/>
    <property type="match status" value="1"/>
</dbReference>
<proteinExistence type="predicted"/>
<evidence type="ECO:0000313" key="10">
    <source>
        <dbReference type="Proteomes" id="UP000186079"/>
    </source>
</evidence>
<dbReference type="GO" id="GO:0005886">
    <property type="term" value="C:plasma membrane"/>
    <property type="evidence" value="ECO:0007669"/>
    <property type="project" value="UniProtKB-SubCell"/>
</dbReference>
<evidence type="ECO:0000256" key="3">
    <source>
        <dbReference type="ARBA" id="ARBA00022692"/>
    </source>
</evidence>
<name>A0A1N7B6R6_9PSED</name>
<dbReference type="GO" id="GO:0004713">
    <property type="term" value="F:protein tyrosine kinase activity"/>
    <property type="evidence" value="ECO:0007669"/>
    <property type="project" value="TreeGrafter"/>
</dbReference>
<accession>A0A1N7B6R6</accession>
<dbReference type="InterPro" id="IPR050445">
    <property type="entry name" value="Bact_polysacc_biosynth/exp"/>
</dbReference>
<evidence type="ECO:0000256" key="6">
    <source>
        <dbReference type="SAM" id="Phobius"/>
    </source>
</evidence>
<dbReference type="InterPro" id="IPR032807">
    <property type="entry name" value="GNVR"/>
</dbReference>
<dbReference type="Pfam" id="PF02706">
    <property type="entry name" value="Wzz"/>
    <property type="match status" value="1"/>
</dbReference>
<evidence type="ECO:0000259" key="7">
    <source>
        <dbReference type="Pfam" id="PF02706"/>
    </source>
</evidence>
<organism evidence="9 10">
    <name type="scientific">Pseudomonas flexibilis</name>
    <dbReference type="NCBI Taxonomy" id="706570"/>
    <lineage>
        <taxon>Bacteria</taxon>
        <taxon>Pseudomonadati</taxon>
        <taxon>Pseudomonadota</taxon>
        <taxon>Gammaproteobacteria</taxon>
        <taxon>Pseudomonadales</taxon>
        <taxon>Pseudomonadaceae</taxon>
        <taxon>Pseudomonas</taxon>
    </lineage>
</organism>
<keyword evidence="5 6" id="KW-0472">Membrane</keyword>
<dbReference type="RefSeq" id="WP_039562787.1">
    <property type="nucleotide sequence ID" value="NZ_FTMC01000027.1"/>
</dbReference>
<dbReference type="InterPro" id="IPR003856">
    <property type="entry name" value="LPS_length_determ_N"/>
</dbReference>
<keyword evidence="2" id="KW-1003">Cell membrane</keyword>
<reference evidence="9 10" key="1">
    <citation type="submission" date="2017-01" db="EMBL/GenBank/DDBJ databases">
        <authorList>
            <person name="Mah S.A."/>
            <person name="Swanson W.J."/>
            <person name="Moy G.W."/>
            <person name="Vacquier V.D."/>
        </authorList>
    </citation>
    <scope>NUCLEOTIDE SEQUENCE [LARGE SCALE GENOMIC DNA]</scope>
    <source>
        <strain evidence="9 10">ATCC 29606</strain>
    </source>
</reference>
<evidence type="ECO:0000259" key="8">
    <source>
        <dbReference type="Pfam" id="PF13807"/>
    </source>
</evidence>
<evidence type="ECO:0000256" key="4">
    <source>
        <dbReference type="ARBA" id="ARBA00022989"/>
    </source>
</evidence>
<feature type="transmembrane region" description="Helical" evidence="6">
    <location>
        <begin position="31"/>
        <end position="50"/>
    </location>
</feature>
<evidence type="ECO:0000313" key="9">
    <source>
        <dbReference type="EMBL" id="SIR46953.1"/>
    </source>
</evidence>
<dbReference type="AlphaFoldDB" id="A0A1N7B6R6"/>
<sequence length="350" mass="39286">MQDHSSPVQSYRNDDEIDLAELVKGLWAEKILIAVCTVLVFGCAAIYAFLTQPTYEARAILLPPNISDISGYNLGRDEEKGLKPFSAQDVYDIFTRSLASETLRRRFFHEVYLPSVDNAEMYAQDQLWKKLNEQLAIRSPNKQRPEYWEVYLTSTAPALAAEWVNYLVAQASEMTEEAMQRNVAGEIFTKAQAVERQIEALRHTARQRREDRIAALKEALRIADSVGLENAQGTMWQTFSTTQNSSITDGSPLYLRGAKAIRAELAVLESRASDDPFIPELRSLQERLEFLKGVDVSPENVAVFTLDSPALVPETPIKPKKALILAVGLVLGGMLGIFIALVRHMLRSRQ</sequence>
<feature type="domain" description="Polysaccharide chain length determinant N-terminal" evidence="7">
    <location>
        <begin position="15"/>
        <end position="106"/>
    </location>
</feature>
<dbReference type="Gene3D" id="3.30.1890.10">
    <property type="entry name" value="FepE-like"/>
    <property type="match status" value="1"/>
</dbReference>
<evidence type="ECO:0000256" key="2">
    <source>
        <dbReference type="ARBA" id="ARBA00022475"/>
    </source>
</evidence>